<sequence>MALNYSHRPIFPAHIAEDNLVSPLRIVNGYLVEGVPERSYEGFARPQHGRREIEEFIDRARDGIDGCNSRESGSEDIVDLLPSDPFGMDISTTFTAITGWLEDLEVDYRGCGTKNNNIGVGNEDYGLFAGFSILWKSAMRLQSIPGNAQTNWNMKTAGKIDQYSEARDVGHASAQSSCEPTNLEGNIKNVGAITCSLEIEEESEDSVWSSVYDDGSPHEALYYALGYLGVKDLLLAERVCRSLCHTVRNDPLLWRSIHIEQPLNEKITDDVLFELTSRAQGNLECLTLVECPRITDGGLRRVLESNPRLNKLCVPGCTRLSIDGIVNILKSFNPHNGSLGIKYLRIGGLYGVTHEHVEDLKILLGVDKKVQENICKPHFYLRGKFYVLCDDDRALDVEVCPICQKLRLVYDCPSEGCQVKDQNAQLCRACALCIPRCAQCGRCINDGEYEETFCLDNVCSDCFQNLSKDHDKQDRKLGSNTS</sequence>
<reference evidence="2" key="1">
    <citation type="journal article" date="2025" name="Foods">
        <title>Unveiling the Microbial Signatures of Arabica Coffee Cherries: Insights into Ripeness Specific Diversity, Functional Traits, and Implications for Quality and Safety.</title>
        <authorList>
            <consortium name="RefSeq"/>
            <person name="Tenea G.N."/>
            <person name="Cifuentes V."/>
            <person name="Reyes P."/>
            <person name="Cevallos-Vallejos M."/>
        </authorList>
    </citation>
    <scope>NUCLEOTIDE SEQUENCE [LARGE SCALE GENOMIC DNA]</scope>
</reference>
<dbReference type="OrthoDB" id="10044893at2759"/>
<proteinExistence type="predicted"/>
<gene>
    <name evidence="3" type="primary">LOC113719220</name>
</gene>
<dbReference type="InterPro" id="IPR036047">
    <property type="entry name" value="F-box-like_dom_sf"/>
</dbReference>
<feature type="domain" description="F-box" evidence="1">
    <location>
        <begin position="217"/>
        <end position="259"/>
    </location>
</feature>
<dbReference type="Proteomes" id="UP001652660">
    <property type="component" value="Chromosome 11e"/>
</dbReference>
<organism evidence="2 3">
    <name type="scientific">Coffea arabica</name>
    <name type="common">Arabian coffee</name>
    <dbReference type="NCBI Taxonomy" id="13443"/>
    <lineage>
        <taxon>Eukaryota</taxon>
        <taxon>Viridiplantae</taxon>
        <taxon>Streptophyta</taxon>
        <taxon>Embryophyta</taxon>
        <taxon>Tracheophyta</taxon>
        <taxon>Spermatophyta</taxon>
        <taxon>Magnoliopsida</taxon>
        <taxon>eudicotyledons</taxon>
        <taxon>Gunneridae</taxon>
        <taxon>Pentapetalae</taxon>
        <taxon>asterids</taxon>
        <taxon>lamiids</taxon>
        <taxon>Gentianales</taxon>
        <taxon>Rubiaceae</taxon>
        <taxon>Ixoroideae</taxon>
        <taxon>Gardenieae complex</taxon>
        <taxon>Bertiereae - Coffeeae clade</taxon>
        <taxon>Coffeeae</taxon>
        <taxon>Coffea</taxon>
    </lineage>
</organism>
<protein>
    <submittedName>
        <fullName evidence="3">F-box protein SKIP14</fullName>
    </submittedName>
</protein>
<dbReference type="Gene3D" id="3.80.10.10">
    <property type="entry name" value="Ribonuclease Inhibitor"/>
    <property type="match status" value="1"/>
</dbReference>
<keyword evidence="2" id="KW-1185">Reference proteome</keyword>
<name>A0A6P6VB34_COFAR</name>
<dbReference type="Pfam" id="PF12937">
    <property type="entry name" value="F-box-like"/>
    <property type="match status" value="1"/>
</dbReference>
<accession>A0A6P6VB34</accession>
<dbReference type="GeneID" id="113719220"/>
<evidence type="ECO:0000313" key="2">
    <source>
        <dbReference type="Proteomes" id="UP001652660"/>
    </source>
</evidence>
<dbReference type="PANTHER" id="PTHR13382:SF22">
    <property type="entry name" value="F-BOX PROTEIN SKIP14"/>
    <property type="match status" value="1"/>
</dbReference>
<dbReference type="SUPFAM" id="SSF81383">
    <property type="entry name" value="F-box domain"/>
    <property type="match status" value="1"/>
</dbReference>
<dbReference type="Gene3D" id="1.20.1280.50">
    <property type="match status" value="1"/>
</dbReference>
<dbReference type="InterPro" id="IPR001810">
    <property type="entry name" value="F-box_dom"/>
</dbReference>
<dbReference type="InterPro" id="IPR050648">
    <property type="entry name" value="F-box_LRR-repeat"/>
</dbReference>
<dbReference type="GO" id="GO:0005737">
    <property type="term" value="C:cytoplasm"/>
    <property type="evidence" value="ECO:0007669"/>
    <property type="project" value="TreeGrafter"/>
</dbReference>
<dbReference type="RefSeq" id="XP_027100169.1">
    <property type="nucleotide sequence ID" value="XM_027244368.2"/>
</dbReference>
<evidence type="ECO:0000259" key="1">
    <source>
        <dbReference type="Pfam" id="PF12937"/>
    </source>
</evidence>
<dbReference type="AlphaFoldDB" id="A0A6P6VB34"/>
<dbReference type="InterPro" id="IPR032675">
    <property type="entry name" value="LRR_dom_sf"/>
</dbReference>
<reference evidence="3" key="2">
    <citation type="submission" date="2025-08" db="UniProtKB">
        <authorList>
            <consortium name="RefSeq"/>
        </authorList>
    </citation>
    <scope>IDENTIFICATION</scope>
    <source>
        <tissue evidence="3">Leaves</tissue>
    </source>
</reference>
<evidence type="ECO:0000313" key="3">
    <source>
        <dbReference type="RefSeq" id="XP_027100169.1"/>
    </source>
</evidence>
<dbReference type="PANTHER" id="PTHR13382">
    <property type="entry name" value="MITOCHONDRIAL ATP SYNTHASE COUPLING FACTOR B"/>
    <property type="match status" value="1"/>
</dbReference>